<keyword evidence="7" id="KW-1185">Reference proteome</keyword>
<dbReference type="SUPFAM" id="SSF53187">
    <property type="entry name" value="Zn-dependent exopeptidases"/>
    <property type="match status" value="1"/>
</dbReference>
<dbReference type="PROSITE" id="PS51781">
    <property type="entry name" value="SH3B"/>
    <property type="match status" value="1"/>
</dbReference>
<evidence type="ECO:0000259" key="4">
    <source>
        <dbReference type="PROSITE" id="PS51272"/>
    </source>
</evidence>
<dbReference type="InterPro" id="IPR002508">
    <property type="entry name" value="MurNAc-LAA_cat"/>
</dbReference>
<feature type="signal peptide" evidence="3">
    <location>
        <begin position="1"/>
        <end position="29"/>
    </location>
</feature>
<dbReference type="SMART" id="SM00287">
    <property type="entry name" value="SH3b"/>
    <property type="match status" value="1"/>
</dbReference>
<keyword evidence="1" id="KW-0378">Hydrolase</keyword>
<reference evidence="6 7" key="1">
    <citation type="submission" date="2018-06" db="EMBL/GenBank/DDBJ databases">
        <title>The draft genome sequences of strains SCU63 and S1.</title>
        <authorList>
            <person name="Gan L."/>
        </authorList>
    </citation>
    <scope>NUCLEOTIDE SEQUENCE [LARGE SCALE GENOMIC DNA]</scope>
    <source>
        <strain evidence="6 7">SCU63</strain>
    </source>
</reference>
<dbReference type="CDD" id="cd02696">
    <property type="entry name" value="MurNAc-LAA"/>
    <property type="match status" value="1"/>
</dbReference>
<evidence type="ECO:0000256" key="2">
    <source>
        <dbReference type="ARBA" id="ARBA00023316"/>
    </source>
</evidence>
<comment type="caution">
    <text evidence="6">The sequence shown here is derived from an EMBL/GenBank/DDBJ whole genome shotgun (WGS) entry which is preliminary data.</text>
</comment>
<evidence type="ECO:0000313" key="7">
    <source>
        <dbReference type="Proteomes" id="UP000251002"/>
    </source>
</evidence>
<evidence type="ECO:0000259" key="5">
    <source>
        <dbReference type="PROSITE" id="PS51781"/>
    </source>
</evidence>
<dbReference type="Pfam" id="PF01520">
    <property type="entry name" value="Amidase_3"/>
    <property type="match status" value="1"/>
</dbReference>
<evidence type="ECO:0000313" key="6">
    <source>
        <dbReference type="EMBL" id="RAZ79668.1"/>
    </source>
</evidence>
<gene>
    <name evidence="6" type="ORF">DP120_08725</name>
</gene>
<dbReference type="GO" id="GO:0008745">
    <property type="term" value="F:N-acetylmuramoyl-L-alanine amidase activity"/>
    <property type="evidence" value="ECO:0007669"/>
    <property type="project" value="InterPro"/>
</dbReference>
<sequence length="459" mass="49837">MNNFISKVMLFLVAALLVISSIGPSPASAWTVFKDIGAEDVEIDYLYDRGLIQGISKYEFGPSHLVTREQAATMIGRALGLNGTKRNTKFSDVNPTSYGSGYIQSAVEKGFISGYPDGSFKPSQIMTRGEMARLLSRAFYLTQTSSVFYADVEVNNASNSLYTAVNKITTAGISTGTGDGKYSPLQKLTREEFAIFLARSLDTKFKVTFQNATIAKLYSTTDNLNARTGPSTGYNVIGQIQKGAEVQVYGYNGNWAYGKSGTVTGYFSLSYLSKVVATPSRVMVIDAGHGGSDPGAVANGLREKDVNLDVSLRVERMLKAKGIQVLMVRRTDVFYSLDYRAAYGVKNGADAFVSIHANAASAGVSGSETFYSASVANDSKQLATFIQNRLYKAMEHTNRGVKEYDYRVIEANPLPAALVELGFLTNSGDAAKLATSTYKERAASAVAEGIEDYYEWKER</sequence>
<evidence type="ECO:0000256" key="3">
    <source>
        <dbReference type="SAM" id="SignalP"/>
    </source>
</evidence>
<dbReference type="InterPro" id="IPR003646">
    <property type="entry name" value="SH3-like_bac-type"/>
</dbReference>
<dbReference type="PANTHER" id="PTHR30404">
    <property type="entry name" value="N-ACETYLMURAMOYL-L-ALANINE AMIDASE"/>
    <property type="match status" value="1"/>
</dbReference>
<name>A0A365L2L4_9BACL</name>
<evidence type="ECO:0000256" key="1">
    <source>
        <dbReference type="ARBA" id="ARBA00022801"/>
    </source>
</evidence>
<dbReference type="Gene3D" id="3.40.630.40">
    <property type="entry name" value="Zn-dependent exopeptidases"/>
    <property type="match status" value="1"/>
</dbReference>
<dbReference type="Proteomes" id="UP000251002">
    <property type="component" value="Unassembled WGS sequence"/>
</dbReference>
<proteinExistence type="predicted"/>
<dbReference type="Pfam" id="PF08239">
    <property type="entry name" value="SH3_3"/>
    <property type="match status" value="1"/>
</dbReference>
<dbReference type="InterPro" id="IPR001119">
    <property type="entry name" value="SLH_dom"/>
</dbReference>
<organism evidence="6 7">
    <name type="scientific">Planococcus halotolerans</name>
    <dbReference type="NCBI Taxonomy" id="2233542"/>
    <lineage>
        <taxon>Bacteria</taxon>
        <taxon>Bacillati</taxon>
        <taxon>Bacillota</taxon>
        <taxon>Bacilli</taxon>
        <taxon>Bacillales</taxon>
        <taxon>Caryophanaceae</taxon>
        <taxon>Planococcus</taxon>
    </lineage>
</organism>
<keyword evidence="3" id="KW-0732">Signal</keyword>
<dbReference type="EMBL" id="QLZR01000002">
    <property type="protein sequence ID" value="RAZ79668.1"/>
    <property type="molecule type" value="Genomic_DNA"/>
</dbReference>
<dbReference type="GO" id="GO:0071555">
    <property type="term" value="P:cell wall organization"/>
    <property type="evidence" value="ECO:0007669"/>
    <property type="project" value="UniProtKB-KW"/>
</dbReference>
<feature type="domain" description="SLH" evidence="4">
    <location>
        <begin position="86"/>
        <end position="149"/>
    </location>
</feature>
<feature type="domain" description="SLH" evidence="4">
    <location>
        <begin position="24"/>
        <end position="85"/>
    </location>
</feature>
<dbReference type="InterPro" id="IPR050695">
    <property type="entry name" value="N-acetylmuramoyl_amidase_3"/>
</dbReference>
<dbReference type="GO" id="GO:0030288">
    <property type="term" value="C:outer membrane-bounded periplasmic space"/>
    <property type="evidence" value="ECO:0007669"/>
    <property type="project" value="TreeGrafter"/>
</dbReference>
<dbReference type="PROSITE" id="PS51272">
    <property type="entry name" value="SLH"/>
    <property type="match status" value="3"/>
</dbReference>
<dbReference type="GO" id="GO:0009253">
    <property type="term" value="P:peptidoglycan catabolic process"/>
    <property type="evidence" value="ECO:0007669"/>
    <property type="project" value="InterPro"/>
</dbReference>
<dbReference type="Gene3D" id="2.30.30.40">
    <property type="entry name" value="SH3 Domains"/>
    <property type="match status" value="1"/>
</dbReference>
<dbReference type="AlphaFoldDB" id="A0A365L2L4"/>
<feature type="domain" description="SLH" evidence="4">
    <location>
        <begin position="150"/>
        <end position="211"/>
    </location>
</feature>
<dbReference type="SMART" id="SM00646">
    <property type="entry name" value="Ami_3"/>
    <property type="match status" value="1"/>
</dbReference>
<dbReference type="Pfam" id="PF00395">
    <property type="entry name" value="SLH"/>
    <property type="match status" value="3"/>
</dbReference>
<protein>
    <submittedName>
        <fullName evidence="6">N-acetylmuramoyl-L-alanine amidase</fullName>
    </submittedName>
</protein>
<keyword evidence="2" id="KW-0961">Cell wall biogenesis/degradation</keyword>
<feature type="domain" description="SH3b" evidence="5">
    <location>
        <begin position="214"/>
        <end position="276"/>
    </location>
</feature>
<feature type="chain" id="PRO_5017082013" evidence="3">
    <location>
        <begin position="30"/>
        <end position="459"/>
    </location>
</feature>
<dbReference type="PANTHER" id="PTHR30404:SF0">
    <property type="entry name" value="N-ACETYLMURAMOYL-L-ALANINE AMIDASE AMIC"/>
    <property type="match status" value="1"/>
</dbReference>
<accession>A0A365L2L4</accession>